<keyword evidence="1" id="KW-0175">Coiled coil</keyword>
<evidence type="ECO:0008006" key="7">
    <source>
        <dbReference type="Google" id="ProtNLM"/>
    </source>
</evidence>
<evidence type="ECO:0000313" key="5">
    <source>
        <dbReference type="Proteomes" id="UP000460718"/>
    </source>
</evidence>
<comment type="caution">
    <text evidence="3">The sequence shown here is derived from an EMBL/GenBank/DDBJ whole genome shotgun (WGS) entry which is preliminary data.</text>
</comment>
<protein>
    <recommendedName>
        <fullName evidence="7">RNI-like protein</fullName>
    </recommendedName>
</protein>
<dbReference type="AlphaFoldDB" id="A0A6A3I5F2"/>
<feature type="coiled-coil region" evidence="1">
    <location>
        <begin position="473"/>
        <end position="541"/>
    </location>
</feature>
<dbReference type="EMBL" id="QXFW01002478">
    <property type="protein sequence ID" value="KAE8978149.1"/>
    <property type="molecule type" value="Genomic_DNA"/>
</dbReference>
<dbReference type="InterPro" id="IPR001611">
    <property type="entry name" value="Leu-rich_rpt"/>
</dbReference>
<sequence>MTTLLSIDAYKRKQNVLAAKAHARRVGASSNQRAPKSKEAYTAEQRRYLNTCVEKHIDPDARLLAALREARFVLKLDRFGEDELGFHMNFLQKTKYCKHISLSLGSVAINRDLRTKFDRLGLKRAYAYENQGATTVVRSACSSAYKTPELQRFHLMGVKILPEVAPLLAKSFFHCHQLEDVSLSGTNLGDEGIEAIAMALGKCPKLHLLSLAGCNLTDNARDHIAKIITLHGVIKDEAVWSSSLRGEAAPNTSMPELLINLSRNTLGDATAETICDALYNDKWLLGLNLGGNKISQQGTEAFIDTLANNNKTIAVLGLANMKEPVATSTLDTLDSLLRVRNRFLQQVATESREKRMALGSLLLDWGIAKDTIVEICYLETLGKHATVKSTNASKKPALVSPKARSSLVHPRASNNNIRASQKLHSNNNYEDVDSNNNDEDEGGNGDSDSEDGEVAATTADSHVKTIKYLIERLSALESERRKTQAYVSKLEAENQQLRVELEARTTSPPSPGISPIEAQIIAQLETSISCLAEQVEIMEHENSAANIAEEA</sequence>
<evidence type="ECO:0000313" key="6">
    <source>
        <dbReference type="Proteomes" id="UP000488956"/>
    </source>
</evidence>
<dbReference type="Pfam" id="PF13516">
    <property type="entry name" value="LRR_6"/>
    <property type="match status" value="1"/>
</dbReference>
<feature type="compositionally biased region" description="Polar residues" evidence="2">
    <location>
        <begin position="412"/>
        <end position="424"/>
    </location>
</feature>
<dbReference type="Proteomes" id="UP000460718">
    <property type="component" value="Unassembled WGS sequence"/>
</dbReference>
<dbReference type="Proteomes" id="UP000488956">
    <property type="component" value="Unassembled WGS sequence"/>
</dbReference>
<name>A0A6A3I5F2_9STRA</name>
<gene>
    <name evidence="4" type="ORF">PF010_g24059</name>
    <name evidence="3" type="ORF">PF011_g23363</name>
</gene>
<dbReference type="InterPro" id="IPR032675">
    <property type="entry name" value="LRR_dom_sf"/>
</dbReference>
<dbReference type="Gene3D" id="3.80.10.10">
    <property type="entry name" value="Ribonuclease Inhibitor"/>
    <property type="match status" value="2"/>
</dbReference>
<accession>A0A6A3I5F2</accession>
<evidence type="ECO:0000313" key="4">
    <source>
        <dbReference type="EMBL" id="KAE9076050.1"/>
    </source>
</evidence>
<evidence type="ECO:0000313" key="3">
    <source>
        <dbReference type="EMBL" id="KAE8978149.1"/>
    </source>
</evidence>
<feature type="region of interest" description="Disordered" evidence="2">
    <location>
        <begin position="391"/>
        <end position="458"/>
    </location>
</feature>
<reference evidence="5 6" key="1">
    <citation type="submission" date="2018-09" db="EMBL/GenBank/DDBJ databases">
        <title>Genomic investigation of the strawberry pathogen Phytophthora fragariae indicates pathogenicity is determined by transcriptional variation in three key races.</title>
        <authorList>
            <person name="Adams T.M."/>
            <person name="Armitage A.D."/>
            <person name="Sobczyk M.K."/>
            <person name="Bates H.J."/>
            <person name="Dunwell J.M."/>
            <person name="Nellist C.F."/>
            <person name="Harrison R.J."/>
        </authorList>
    </citation>
    <scope>NUCLEOTIDE SEQUENCE [LARGE SCALE GENOMIC DNA]</scope>
    <source>
        <strain evidence="4 6">ONT-3</strain>
        <strain evidence="3 5">SCRP245</strain>
    </source>
</reference>
<dbReference type="EMBL" id="QXFX01002537">
    <property type="protein sequence ID" value="KAE9076050.1"/>
    <property type="molecule type" value="Genomic_DNA"/>
</dbReference>
<dbReference type="PANTHER" id="PTHR24110">
    <property type="entry name" value="CENTROSOMAL PROTEIN OF 78 KDA"/>
    <property type="match status" value="1"/>
</dbReference>
<proteinExistence type="predicted"/>
<dbReference type="SUPFAM" id="SSF52047">
    <property type="entry name" value="RNI-like"/>
    <property type="match status" value="1"/>
</dbReference>
<organism evidence="3 5">
    <name type="scientific">Phytophthora fragariae</name>
    <dbReference type="NCBI Taxonomy" id="53985"/>
    <lineage>
        <taxon>Eukaryota</taxon>
        <taxon>Sar</taxon>
        <taxon>Stramenopiles</taxon>
        <taxon>Oomycota</taxon>
        <taxon>Peronosporomycetes</taxon>
        <taxon>Peronosporales</taxon>
        <taxon>Peronosporaceae</taxon>
        <taxon>Phytophthora</taxon>
    </lineage>
</organism>
<feature type="compositionally biased region" description="Acidic residues" evidence="2">
    <location>
        <begin position="430"/>
        <end position="453"/>
    </location>
</feature>
<evidence type="ECO:0000256" key="2">
    <source>
        <dbReference type="SAM" id="MobiDB-lite"/>
    </source>
</evidence>
<evidence type="ECO:0000256" key="1">
    <source>
        <dbReference type="SAM" id="Coils"/>
    </source>
</evidence>
<dbReference type="PANTHER" id="PTHR24110:SF3">
    <property type="entry name" value="CENTROSOMAL PROTEIN OF 78 KDA"/>
    <property type="match status" value="1"/>
</dbReference>